<dbReference type="InterPro" id="IPR002053">
    <property type="entry name" value="Glyco_hydro_25"/>
</dbReference>
<dbReference type="GeneID" id="54478707"/>
<accession>A0A6A6PIT0</accession>
<dbReference type="InterPro" id="IPR018077">
    <property type="entry name" value="Glyco_hydro_fam25_subgr"/>
</dbReference>
<evidence type="ECO:0000256" key="6">
    <source>
        <dbReference type="ARBA" id="ARBA00022529"/>
    </source>
</evidence>
<evidence type="ECO:0000313" key="15">
    <source>
        <dbReference type="Proteomes" id="UP000799767"/>
    </source>
</evidence>
<dbReference type="FunFam" id="3.20.20.80:FF:000060">
    <property type="entry name" value="Lysozyme M1"/>
    <property type="match status" value="1"/>
</dbReference>
<gene>
    <name evidence="14" type="ORF">BDY17DRAFT_327636</name>
</gene>
<evidence type="ECO:0000256" key="8">
    <source>
        <dbReference type="ARBA" id="ARBA00022801"/>
    </source>
</evidence>
<evidence type="ECO:0000256" key="5">
    <source>
        <dbReference type="ARBA" id="ARBA00022525"/>
    </source>
</evidence>
<dbReference type="GO" id="GO:0005576">
    <property type="term" value="C:extracellular region"/>
    <property type="evidence" value="ECO:0007669"/>
    <property type="project" value="UniProtKB-SubCell"/>
</dbReference>
<dbReference type="Proteomes" id="UP000799767">
    <property type="component" value="Unassembled WGS sequence"/>
</dbReference>
<dbReference type="SMART" id="SM00641">
    <property type="entry name" value="Glyco_25"/>
    <property type="match status" value="1"/>
</dbReference>
<protein>
    <recommendedName>
        <fullName evidence="12">N,O-diacetylmuramidase</fullName>
        <ecNumber evidence="4">3.2.1.17</ecNumber>
    </recommendedName>
    <alternativeName>
        <fullName evidence="13">Lysozyme CH</fullName>
    </alternativeName>
</protein>
<evidence type="ECO:0000256" key="11">
    <source>
        <dbReference type="ARBA" id="ARBA00055588"/>
    </source>
</evidence>
<keyword evidence="8 14" id="KW-0378">Hydrolase</keyword>
<evidence type="ECO:0000256" key="13">
    <source>
        <dbReference type="ARBA" id="ARBA00075474"/>
    </source>
</evidence>
<dbReference type="EMBL" id="MU001641">
    <property type="protein sequence ID" value="KAF2479696.1"/>
    <property type="molecule type" value="Genomic_DNA"/>
</dbReference>
<keyword evidence="15" id="KW-1185">Reference proteome</keyword>
<evidence type="ECO:0000256" key="1">
    <source>
        <dbReference type="ARBA" id="ARBA00000632"/>
    </source>
</evidence>
<dbReference type="PANTHER" id="PTHR34135">
    <property type="entry name" value="LYSOZYME"/>
    <property type="match status" value="1"/>
</dbReference>
<sequence>MKKAMLTSALAATAAARSMPHFKRQSNSSTVQGFDVSGYQPNVNWDAAYNGGLRFVYIKATQSTDYTNPDFSSQYEGATNAGFIRGAYHFADGTVSASAQVSYFAQNGGGWSSDGITLPGMLDLEGDCIGVDWIQEFSDGYYNMYGVYPVLYSSPSWWEQCTGNSNAFVNTNPLFMACYDSTPCTPQGGWPYFTFWQYADSNTYGGDSDLFNGDYSQLQTLATNG</sequence>
<evidence type="ECO:0000256" key="12">
    <source>
        <dbReference type="ARBA" id="ARBA00073159"/>
    </source>
</evidence>
<dbReference type="GO" id="GO:0042742">
    <property type="term" value="P:defense response to bacterium"/>
    <property type="evidence" value="ECO:0007669"/>
    <property type="project" value="UniProtKB-KW"/>
</dbReference>
<comment type="similarity">
    <text evidence="3">Belongs to the glycosyl hydrolase 25 family.</text>
</comment>
<dbReference type="GO" id="GO:0003796">
    <property type="term" value="F:lysozyme activity"/>
    <property type="evidence" value="ECO:0007669"/>
    <property type="project" value="UniProtKB-EC"/>
</dbReference>
<evidence type="ECO:0000256" key="3">
    <source>
        <dbReference type="ARBA" id="ARBA00010646"/>
    </source>
</evidence>
<comment type="catalytic activity">
    <reaction evidence="1">
        <text>Hydrolysis of (1-&gt;4)-beta-linkages between N-acetylmuramic acid and N-acetyl-D-glucosamine residues in a peptidoglycan and between N-acetyl-D-glucosamine residues in chitodextrins.</text>
        <dbReference type="EC" id="3.2.1.17"/>
    </reaction>
</comment>
<dbReference type="GO" id="GO:0016052">
    <property type="term" value="P:carbohydrate catabolic process"/>
    <property type="evidence" value="ECO:0007669"/>
    <property type="project" value="TreeGrafter"/>
</dbReference>
<evidence type="ECO:0000256" key="9">
    <source>
        <dbReference type="ARBA" id="ARBA00023157"/>
    </source>
</evidence>
<dbReference type="GO" id="GO:0009253">
    <property type="term" value="P:peptidoglycan catabolic process"/>
    <property type="evidence" value="ECO:0007669"/>
    <property type="project" value="InterPro"/>
</dbReference>
<keyword evidence="9" id="KW-1015">Disulfide bond</keyword>
<dbReference type="OrthoDB" id="6590422at2759"/>
<reference evidence="14" key="1">
    <citation type="journal article" date="2020" name="Stud. Mycol.">
        <title>101 Dothideomycetes genomes: a test case for predicting lifestyles and emergence of pathogens.</title>
        <authorList>
            <person name="Haridas S."/>
            <person name="Albert R."/>
            <person name="Binder M."/>
            <person name="Bloem J."/>
            <person name="Labutti K."/>
            <person name="Salamov A."/>
            <person name="Andreopoulos B."/>
            <person name="Baker S."/>
            <person name="Barry K."/>
            <person name="Bills G."/>
            <person name="Bluhm B."/>
            <person name="Cannon C."/>
            <person name="Castanera R."/>
            <person name="Culley D."/>
            <person name="Daum C."/>
            <person name="Ezra D."/>
            <person name="Gonzalez J."/>
            <person name="Henrissat B."/>
            <person name="Kuo A."/>
            <person name="Liang C."/>
            <person name="Lipzen A."/>
            <person name="Lutzoni F."/>
            <person name="Magnuson J."/>
            <person name="Mondo S."/>
            <person name="Nolan M."/>
            <person name="Ohm R."/>
            <person name="Pangilinan J."/>
            <person name="Park H.-J."/>
            <person name="Ramirez L."/>
            <person name="Alfaro M."/>
            <person name="Sun H."/>
            <person name="Tritt A."/>
            <person name="Yoshinaga Y."/>
            <person name="Zwiers L.-H."/>
            <person name="Turgeon B."/>
            <person name="Goodwin S."/>
            <person name="Spatafora J."/>
            <person name="Crous P."/>
            <person name="Grigoriev I."/>
        </authorList>
    </citation>
    <scope>NUCLEOTIDE SEQUENCE</scope>
    <source>
        <strain evidence="14">CBS 113389</strain>
    </source>
</reference>
<evidence type="ECO:0000256" key="4">
    <source>
        <dbReference type="ARBA" id="ARBA00012732"/>
    </source>
</evidence>
<evidence type="ECO:0000256" key="10">
    <source>
        <dbReference type="ARBA" id="ARBA00023295"/>
    </source>
</evidence>
<evidence type="ECO:0000256" key="7">
    <source>
        <dbReference type="ARBA" id="ARBA00022638"/>
    </source>
</evidence>
<dbReference type="InterPro" id="IPR017853">
    <property type="entry name" value="GH"/>
</dbReference>
<dbReference type="PROSITE" id="PS51904">
    <property type="entry name" value="GLYCOSYL_HYDROL_F25_2"/>
    <property type="match status" value="1"/>
</dbReference>
<dbReference type="SUPFAM" id="SSF51445">
    <property type="entry name" value="(Trans)glycosidases"/>
    <property type="match status" value="1"/>
</dbReference>
<dbReference type="RefSeq" id="XP_033586266.1">
    <property type="nucleotide sequence ID" value="XM_033737705.1"/>
</dbReference>
<evidence type="ECO:0000313" key="14">
    <source>
        <dbReference type="EMBL" id="KAF2479696.1"/>
    </source>
</evidence>
<dbReference type="Gene3D" id="3.20.20.80">
    <property type="entry name" value="Glycosidases"/>
    <property type="match status" value="1"/>
</dbReference>
<keyword evidence="7" id="KW-0081">Bacteriolytic enzyme</keyword>
<comment type="subcellular location">
    <subcellularLocation>
        <location evidence="2">Secreted</location>
    </subcellularLocation>
</comment>
<evidence type="ECO:0000256" key="2">
    <source>
        <dbReference type="ARBA" id="ARBA00004613"/>
    </source>
</evidence>
<dbReference type="EC" id="3.2.1.17" evidence="4"/>
<dbReference type="PANTHER" id="PTHR34135:SF2">
    <property type="entry name" value="LYSOZYME"/>
    <property type="match status" value="1"/>
</dbReference>
<name>A0A6A6PIT0_9PEZI</name>
<proteinExistence type="inferred from homology"/>
<keyword evidence="6" id="KW-0929">Antimicrobial</keyword>
<organism evidence="14 15">
    <name type="scientific">Neohortaea acidophila</name>
    <dbReference type="NCBI Taxonomy" id="245834"/>
    <lineage>
        <taxon>Eukaryota</taxon>
        <taxon>Fungi</taxon>
        <taxon>Dikarya</taxon>
        <taxon>Ascomycota</taxon>
        <taxon>Pezizomycotina</taxon>
        <taxon>Dothideomycetes</taxon>
        <taxon>Dothideomycetidae</taxon>
        <taxon>Mycosphaerellales</taxon>
        <taxon>Teratosphaeriaceae</taxon>
        <taxon>Neohortaea</taxon>
    </lineage>
</organism>
<comment type="function">
    <text evidence="11">This enzyme has both lysozyme (acetylmuramidase) and diacetylmuramidase activities.</text>
</comment>
<dbReference type="Pfam" id="PF01183">
    <property type="entry name" value="Glyco_hydro_25"/>
    <property type="match status" value="1"/>
</dbReference>
<dbReference type="GO" id="GO:0016998">
    <property type="term" value="P:cell wall macromolecule catabolic process"/>
    <property type="evidence" value="ECO:0007669"/>
    <property type="project" value="InterPro"/>
</dbReference>
<keyword evidence="10" id="KW-0326">Glycosidase</keyword>
<dbReference type="GO" id="GO:0031640">
    <property type="term" value="P:killing of cells of another organism"/>
    <property type="evidence" value="ECO:0007669"/>
    <property type="project" value="UniProtKB-KW"/>
</dbReference>
<keyword evidence="5" id="KW-0964">Secreted</keyword>
<dbReference type="AlphaFoldDB" id="A0A6A6PIT0"/>